<name>A0ACC3CIZ5_PYRYE</name>
<proteinExistence type="predicted"/>
<evidence type="ECO:0000313" key="2">
    <source>
        <dbReference type="Proteomes" id="UP000798662"/>
    </source>
</evidence>
<evidence type="ECO:0000313" key="1">
    <source>
        <dbReference type="EMBL" id="KAK1869848.1"/>
    </source>
</evidence>
<dbReference type="EMBL" id="CM020620">
    <property type="protein sequence ID" value="KAK1869848.1"/>
    <property type="molecule type" value="Genomic_DNA"/>
</dbReference>
<sequence>MDRLLGPDPAADRFLAPRGASSRGLWRTVAVTAATAAALAVVGTTIVLRSTPLGAGGDPSSAGGAAAVRSSSPRTVTGHDIDCTDGGYTKSTLKLVTEEPVVRLISERSPDGSGAAVPIGKFEASDVAGVAGGSHVFVVFDNSFKIGHFASGLTYVTPDGEAETNKLLSWPDDDGSDSQFEALTYNATSGTYIVIQESVVNGSGSMVPRIMEVSLGADAATVHSTCDGAFTFASENKGFEGAAIATAADGTSYLLALCEGNYCAGGKAGRKPGHGRIIVMAREATAGGGCVWVPRQTVAIPKSAYFMDYSAISIFNNSRVAVSSQENAAVWIGELELLDGSHLTPDHDHRVHGSHRRSGEATGDYERALFGLSDGKVYDFPRNDACQRIYCTIEGIHWQEADKLVAVSDKMKSGGKQPFMCMTHDQSIHTFLIPA</sequence>
<gene>
    <name evidence="1" type="ORF">I4F81_012313</name>
</gene>
<reference evidence="1" key="1">
    <citation type="submission" date="2019-11" db="EMBL/GenBank/DDBJ databases">
        <title>Nori genome reveals adaptations in red seaweeds to the harsh intertidal environment.</title>
        <authorList>
            <person name="Wang D."/>
            <person name="Mao Y."/>
        </authorList>
    </citation>
    <scope>NUCLEOTIDE SEQUENCE</scope>
    <source>
        <tissue evidence="1">Gametophyte</tissue>
    </source>
</reference>
<organism evidence="1 2">
    <name type="scientific">Pyropia yezoensis</name>
    <name type="common">Susabi-nori</name>
    <name type="synonym">Porphyra yezoensis</name>
    <dbReference type="NCBI Taxonomy" id="2788"/>
    <lineage>
        <taxon>Eukaryota</taxon>
        <taxon>Rhodophyta</taxon>
        <taxon>Bangiophyceae</taxon>
        <taxon>Bangiales</taxon>
        <taxon>Bangiaceae</taxon>
        <taxon>Pyropia</taxon>
    </lineage>
</organism>
<comment type="caution">
    <text evidence="1">The sequence shown here is derived from an EMBL/GenBank/DDBJ whole genome shotgun (WGS) entry which is preliminary data.</text>
</comment>
<keyword evidence="2" id="KW-1185">Reference proteome</keyword>
<dbReference type="Proteomes" id="UP000798662">
    <property type="component" value="Chromosome 3"/>
</dbReference>
<protein>
    <submittedName>
        <fullName evidence="1">Uncharacterized protein</fullName>
    </submittedName>
</protein>
<accession>A0ACC3CIZ5</accession>